<dbReference type="Proteomes" id="UP000272627">
    <property type="component" value="Unassembled WGS sequence"/>
</dbReference>
<dbReference type="EMBL" id="LJQI01000399">
    <property type="protein sequence ID" value="KPX20980.1"/>
    <property type="molecule type" value="Genomic_DNA"/>
</dbReference>
<name>A0A0P9QZ87_PSEA0</name>
<evidence type="ECO:0000313" key="3">
    <source>
        <dbReference type="EMBL" id="RMM02425.1"/>
    </source>
</evidence>
<proteinExistence type="predicted"/>
<evidence type="ECO:0000313" key="2">
    <source>
        <dbReference type="EMBL" id="KPX20980.1"/>
    </source>
</evidence>
<dbReference type="EMBL" id="BMZW01000049">
    <property type="protein sequence ID" value="GFZ62729.1"/>
    <property type="molecule type" value="Genomic_DNA"/>
</dbReference>
<protein>
    <submittedName>
        <fullName evidence="2">Uncharacterized protein</fullName>
    </submittedName>
</protein>
<dbReference type="Proteomes" id="UP000050490">
    <property type="component" value="Unassembled WGS sequence"/>
</dbReference>
<gene>
    <name evidence="2" type="ORF">ALO70_200164</name>
    <name evidence="4" type="ORF">ALQ39_00964</name>
    <name evidence="3" type="ORF">ALQ86_03694</name>
    <name evidence="1" type="ORF">PSE10A_52400</name>
</gene>
<evidence type="ECO:0000313" key="6">
    <source>
        <dbReference type="Proteomes" id="UP000272627"/>
    </source>
</evidence>
<reference evidence="2 5" key="1">
    <citation type="submission" date="2015-09" db="EMBL/GenBank/DDBJ databases">
        <title>Genome announcement of multiple Pseudomonas syringae strains.</title>
        <authorList>
            <person name="Thakur S."/>
            <person name="Wang P.W."/>
            <person name="Gong Y."/>
            <person name="Weir B.S."/>
            <person name="Guttman D.S."/>
        </authorList>
    </citation>
    <scope>NUCLEOTIDE SEQUENCE [LARGE SCALE GENOMIC DNA]</scope>
    <source>
        <strain evidence="2 5">ICMP4455</strain>
    </source>
</reference>
<comment type="caution">
    <text evidence="2">The sequence shown here is derived from an EMBL/GenBank/DDBJ whole genome shotgun (WGS) entry which is preliminary data.</text>
</comment>
<dbReference type="Proteomes" id="UP000275613">
    <property type="component" value="Unassembled WGS sequence"/>
</dbReference>
<evidence type="ECO:0000313" key="7">
    <source>
        <dbReference type="Proteomes" id="UP000275613"/>
    </source>
</evidence>
<dbReference type="EMBL" id="RBPV01000130">
    <property type="protein sequence ID" value="RMO62549.1"/>
    <property type="molecule type" value="Genomic_DNA"/>
</dbReference>
<dbReference type="RefSeq" id="WP_057422436.1">
    <property type="nucleotide sequence ID" value="NZ_BMZW01000049.1"/>
</dbReference>
<evidence type="ECO:0000313" key="4">
    <source>
        <dbReference type="EMBL" id="RMO62549.1"/>
    </source>
</evidence>
<dbReference type="EMBL" id="RBOA01000116">
    <property type="protein sequence ID" value="RMM02425.1"/>
    <property type="molecule type" value="Genomic_DNA"/>
</dbReference>
<dbReference type="Proteomes" id="UP000630864">
    <property type="component" value="Unassembled WGS sequence"/>
</dbReference>
<reference evidence="1" key="3">
    <citation type="submission" date="2020-09" db="EMBL/GenBank/DDBJ databases">
        <title>Pseudomonas syringae pv. eriobotryae genome sequence causing loquat canker disease.</title>
        <authorList>
            <person name="Fukuda S."/>
            <person name="Tashiro H."/>
            <person name="Nagano Y."/>
        </authorList>
    </citation>
    <scope>NUCLEOTIDE SEQUENCE</scope>
    <source>
        <strain evidence="1">AM001</strain>
    </source>
</reference>
<reference evidence="6 7" key="2">
    <citation type="submission" date="2018-08" db="EMBL/GenBank/DDBJ databases">
        <title>Recombination of ecologically and evolutionarily significant loci maintains genetic cohesion in the Pseudomonas syringae species complex.</title>
        <authorList>
            <person name="Dillon M."/>
            <person name="Thakur S."/>
            <person name="Almeida R.N.D."/>
            <person name="Weir B.S."/>
            <person name="Guttman D.S."/>
        </authorList>
    </citation>
    <scope>NUCLEOTIDE SEQUENCE [LARGE SCALE GENOMIC DNA]</scope>
    <source>
        <strain evidence="4 7">ICMP 4316</strain>
        <strain evidence="3 6">ICMP 8636</strain>
    </source>
</reference>
<accession>A0A0P9QZ87</accession>
<evidence type="ECO:0000313" key="5">
    <source>
        <dbReference type="Proteomes" id="UP000050490"/>
    </source>
</evidence>
<evidence type="ECO:0000313" key="1">
    <source>
        <dbReference type="EMBL" id="GFZ62729.1"/>
    </source>
</evidence>
<sequence>MRSKRLKLWVLTAHVDFLSLVRGLQQLPFNDENQIGLEPIEIRDGQATIRYHEQRNITQSFTNPLGEMIESSYSTYISFDMVFEELGSNRYSICMGSPPKDLKPFVELIRAATGTSFAVEIVKPDISAIYAQLKSDKRFTRVMAKRIVSGAVTFDIESSYRVDIASTGNAMTKLLEITGGRAAPIDKIKIAYHYDSKPVQIELSRSGSIAVSLDDDEHLHLLTGLLIR</sequence>
<organism evidence="2 5">
    <name type="scientific">Pseudomonas amygdali pv. eriobotryae</name>
    <dbReference type="NCBI Taxonomy" id="129137"/>
    <lineage>
        <taxon>Bacteria</taxon>
        <taxon>Pseudomonadati</taxon>
        <taxon>Pseudomonadota</taxon>
        <taxon>Gammaproteobacteria</taxon>
        <taxon>Pseudomonadales</taxon>
        <taxon>Pseudomonadaceae</taxon>
        <taxon>Pseudomonas</taxon>
        <taxon>Pseudomonas amygdali</taxon>
    </lineage>
</organism>
<dbReference type="PATRIC" id="fig|129137.4.peg.2948"/>
<dbReference type="AlphaFoldDB" id="A0A0P9QZ87"/>